<dbReference type="PANTHER" id="PTHR10083:SF375">
    <property type="entry name" value="BPTI_KUNITZ INHIBITOR DOMAIN-CONTAINING PROTEIN"/>
    <property type="match status" value="1"/>
</dbReference>
<dbReference type="CDD" id="cd22631">
    <property type="entry name" value="Kunitz_collagen_alpha6_VI-like"/>
    <property type="match status" value="1"/>
</dbReference>
<dbReference type="PRINTS" id="PR00759">
    <property type="entry name" value="BASICPTASE"/>
</dbReference>
<dbReference type="Ensembl" id="ENSATET00000028177.3">
    <property type="protein sequence ID" value="ENSATEP00000027739.3"/>
    <property type="gene ID" value="ENSATEG00000019095.3"/>
</dbReference>
<dbReference type="SUPFAM" id="SSF57362">
    <property type="entry name" value="BPTI-like"/>
    <property type="match status" value="1"/>
</dbReference>
<feature type="domain" description="BPTI/Kunitz inhibitor" evidence="2">
    <location>
        <begin position="7"/>
        <end position="57"/>
    </location>
</feature>
<protein>
    <recommendedName>
        <fullName evidence="2">BPTI/Kunitz inhibitor domain-containing protein</fullName>
    </recommendedName>
</protein>
<evidence type="ECO:0000256" key="1">
    <source>
        <dbReference type="ARBA" id="ARBA00023157"/>
    </source>
</evidence>
<dbReference type="InterPro" id="IPR020901">
    <property type="entry name" value="Prtase_inh_Kunz-CS"/>
</dbReference>
<dbReference type="GO" id="GO:0005615">
    <property type="term" value="C:extracellular space"/>
    <property type="evidence" value="ECO:0007669"/>
    <property type="project" value="TreeGrafter"/>
</dbReference>
<accession>A0A3Q1J9C6</accession>
<dbReference type="PROSITE" id="PS00280">
    <property type="entry name" value="BPTI_KUNITZ_1"/>
    <property type="match status" value="1"/>
</dbReference>
<reference evidence="3" key="3">
    <citation type="submission" date="2025-09" db="UniProtKB">
        <authorList>
            <consortium name="Ensembl"/>
        </authorList>
    </citation>
    <scope>IDENTIFICATION</scope>
</reference>
<dbReference type="SMART" id="SM00131">
    <property type="entry name" value="KU"/>
    <property type="match status" value="1"/>
</dbReference>
<dbReference type="GO" id="GO:0004867">
    <property type="term" value="F:serine-type endopeptidase inhibitor activity"/>
    <property type="evidence" value="ECO:0007669"/>
    <property type="project" value="InterPro"/>
</dbReference>
<dbReference type="InterPro" id="IPR050098">
    <property type="entry name" value="TFPI/VKTCI-like"/>
</dbReference>
<name>A0A3Q1J9C6_ANATE</name>
<evidence type="ECO:0000259" key="2">
    <source>
        <dbReference type="PROSITE" id="PS50279"/>
    </source>
</evidence>
<dbReference type="Pfam" id="PF00014">
    <property type="entry name" value="Kunitz_BPTI"/>
    <property type="match status" value="1"/>
</dbReference>
<dbReference type="Proteomes" id="UP000265040">
    <property type="component" value="Chromosome 16"/>
</dbReference>
<dbReference type="PROSITE" id="PS50279">
    <property type="entry name" value="BPTI_KUNITZ_2"/>
    <property type="match status" value="1"/>
</dbReference>
<organism evidence="3 4">
    <name type="scientific">Anabas testudineus</name>
    <name type="common">Climbing perch</name>
    <name type="synonym">Anthias testudineus</name>
    <dbReference type="NCBI Taxonomy" id="64144"/>
    <lineage>
        <taxon>Eukaryota</taxon>
        <taxon>Metazoa</taxon>
        <taxon>Chordata</taxon>
        <taxon>Craniata</taxon>
        <taxon>Vertebrata</taxon>
        <taxon>Euteleostomi</taxon>
        <taxon>Actinopterygii</taxon>
        <taxon>Neopterygii</taxon>
        <taxon>Teleostei</taxon>
        <taxon>Neoteleostei</taxon>
        <taxon>Acanthomorphata</taxon>
        <taxon>Anabantaria</taxon>
        <taxon>Anabantiformes</taxon>
        <taxon>Anabantoidei</taxon>
        <taxon>Anabantidae</taxon>
        <taxon>Anabas</taxon>
    </lineage>
</organism>
<dbReference type="PANTHER" id="PTHR10083">
    <property type="entry name" value="KUNITZ-TYPE PROTEASE INHIBITOR-RELATED"/>
    <property type="match status" value="1"/>
</dbReference>
<dbReference type="FunFam" id="4.10.410.10:FF:000020">
    <property type="entry name" value="Collagen, type VI, alpha 3"/>
    <property type="match status" value="1"/>
</dbReference>
<dbReference type="AlphaFoldDB" id="A0A3Q1J9C6"/>
<reference evidence="3" key="2">
    <citation type="submission" date="2025-08" db="UniProtKB">
        <authorList>
            <consortium name="Ensembl"/>
        </authorList>
    </citation>
    <scope>IDENTIFICATION</scope>
</reference>
<keyword evidence="1" id="KW-1015">Disulfide bond</keyword>
<reference evidence="3" key="1">
    <citation type="submission" date="2021-04" db="EMBL/GenBank/DDBJ databases">
        <authorList>
            <consortium name="Wellcome Sanger Institute Data Sharing"/>
        </authorList>
    </citation>
    <scope>NUCLEOTIDE SEQUENCE [LARGE SCALE GENOMIC DNA]</scope>
</reference>
<evidence type="ECO:0000313" key="3">
    <source>
        <dbReference type="Ensembl" id="ENSATEP00000027739.3"/>
    </source>
</evidence>
<keyword evidence="4" id="KW-1185">Reference proteome</keyword>
<dbReference type="InterPro" id="IPR036880">
    <property type="entry name" value="Kunitz_BPTI_sf"/>
</dbReference>
<dbReference type="Gene3D" id="4.10.410.10">
    <property type="entry name" value="Pancreatic trypsin inhibitor Kunitz domain"/>
    <property type="match status" value="1"/>
</dbReference>
<evidence type="ECO:0000313" key="4">
    <source>
        <dbReference type="Proteomes" id="UP000265040"/>
    </source>
</evidence>
<sequence length="70" mass="8454">WHKRYACFLAYDIGGCWNYTMMWFYDSNEGRCSRFWYGGCGGNANRFRTEEECKKLCLSPRRSHLTRTHQ</sequence>
<proteinExistence type="predicted"/>
<dbReference type="GeneTree" id="ENSGT01030000235163"/>
<dbReference type="InterPro" id="IPR002223">
    <property type="entry name" value="Kunitz_BPTI"/>
</dbReference>